<dbReference type="EMBL" id="MHIE01000027">
    <property type="protein sequence ID" value="OGY45154.1"/>
    <property type="molecule type" value="Genomic_DNA"/>
</dbReference>
<evidence type="ECO:0000256" key="5">
    <source>
        <dbReference type="ARBA" id="ARBA00023315"/>
    </source>
</evidence>
<dbReference type="PRINTS" id="PR00979">
    <property type="entry name" value="TAFAZZIN"/>
</dbReference>
<keyword evidence="5" id="KW-0012">Acyltransferase</keyword>
<dbReference type="PANTHER" id="PTHR12497">
    <property type="entry name" value="TAZ PROTEIN TAFAZZIN"/>
    <property type="match status" value="1"/>
</dbReference>
<dbReference type="InterPro" id="IPR002123">
    <property type="entry name" value="Plipid/glycerol_acylTrfase"/>
</dbReference>
<evidence type="ECO:0000313" key="9">
    <source>
        <dbReference type="EMBL" id="OGY45154.1"/>
    </source>
</evidence>
<dbReference type="GO" id="GO:0006644">
    <property type="term" value="P:phospholipid metabolic process"/>
    <property type="evidence" value="ECO:0007669"/>
    <property type="project" value="InterPro"/>
</dbReference>
<gene>
    <name evidence="9" type="ORF">A2744_00715</name>
</gene>
<dbReference type="Proteomes" id="UP000178240">
    <property type="component" value="Unassembled WGS sequence"/>
</dbReference>
<dbReference type="PANTHER" id="PTHR12497:SF0">
    <property type="entry name" value="TAFAZZIN"/>
    <property type="match status" value="1"/>
</dbReference>
<feature type="domain" description="Phospholipid/glycerol acyltransferase" evidence="8">
    <location>
        <begin position="42"/>
        <end position="167"/>
    </location>
</feature>
<evidence type="ECO:0000256" key="4">
    <source>
        <dbReference type="ARBA" id="ARBA00023136"/>
    </source>
</evidence>
<keyword evidence="4 7" id="KW-0472">Membrane</keyword>
<accession>A0A1G1XYZ1</accession>
<organism evidence="9 10">
    <name type="scientific">Candidatus Buchananbacteria bacterium RIFCSPHIGHO2_01_FULL_44_11</name>
    <dbReference type="NCBI Taxonomy" id="1797535"/>
    <lineage>
        <taxon>Bacteria</taxon>
        <taxon>Candidatus Buchananiibacteriota</taxon>
    </lineage>
</organism>
<comment type="caution">
    <text evidence="9">The sequence shown here is derived from an EMBL/GenBank/DDBJ whole genome shotgun (WGS) entry which is preliminary data.</text>
</comment>
<keyword evidence="3" id="KW-0443">Lipid metabolism</keyword>
<evidence type="ECO:0000256" key="3">
    <source>
        <dbReference type="ARBA" id="ARBA00023098"/>
    </source>
</evidence>
<keyword evidence="2" id="KW-0808">Transferase</keyword>
<proteinExistence type="predicted"/>
<evidence type="ECO:0000256" key="1">
    <source>
        <dbReference type="ARBA" id="ARBA00004170"/>
    </source>
</evidence>
<keyword evidence="7" id="KW-1133">Transmembrane helix</keyword>
<evidence type="ECO:0000256" key="2">
    <source>
        <dbReference type="ARBA" id="ARBA00022679"/>
    </source>
</evidence>
<evidence type="ECO:0000256" key="7">
    <source>
        <dbReference type="SAM" id="Phobius"/>
    </source>
</evidence>
<dbReference type="SMART" id="SM00563">
    <property type="entry name" value="PlsC"/>
    <property type="match status" value="1"/>
</dbReference>
<comment type="subcellular location">
    <subcellularLocation>
        <location evidence="1">Membrane</location>
        <topology evidence="1">Peripheral membrane protein</topology>
    </subcellularLocation>
</comment>
<evidence type="ECO:0000259" key="8">
    <source>
        <dbReference type="SMART" id="SM00563"/>
    </source>
</evidence>
<dbReference type="CDD" id="cd07989">
    <property type="entry name" value="LPLAT_AGPAT-like"/>
    <property type="match status" value="1"/>
</dbReference>
<dbReference type="InterPro" id="IPR000872">
    <property type="entry name" value="Tafazzin"/>
</dbReference>
<dbReference type="GO" id="GO:0016020">
    <property type="term" value="C:membrane"/>
    <property type="evidence" value="ECO:0007669"/>
    <property type="project" value="UniProtKB-SubCell"/>
</dbReference>
<feature type="transmembrane region" description="Helical" evidence="7">
    <location>
        <begin position="6"/>
        <end position="25"/>
    </location>
</feature>
<dbReference type="STRING" id="1797535.A2744_00715"/>
<dbReference type="GO" id="GO:0008374">
    <property type="term" value="F:O-acyltransferase activity"/>
    <property type="evidence" value="ECO:0007669"/>
    <property type="project" value="TreeGrafter"/>
</dbReference>
<sequence length="236" mass="27672">MLWNILSYLWLILTGLISWPLMHWFNRTKIIGRHRIPDCRNLLIIANHLTMIDSWFIVMACCWPRCIIKPYLVPWHLPEEKNFFKNWLMARACRMWRCIPITRGSGNFLAKLPEISRQLTAGRVMIFPEGTRNRQPKSGQLCRWTPGAARLAHQTKATVLPVAIRGVEEVLPIGSTWPKFGKTIIVVIGEPIQDELSYYYRQQAKKANIEVIAEIMRLRLQRLLTLTSHWFERQKA</sequence>
<dbReference type="SUPFAM" id="SSF69593">
    <property type="entry name" value="Glycerol-3-phosphate (1)-acyltransferase"/>
    <property type="match status" value="1"/>
</dbReference>
<name>A0A1G1XYZ1_9BACT</name>
<dbReference type="AlphaFoldDB" id="A0A1G1XYZ1"/>
<evidence type="ECO:0000313" key="10">
    <source>
        <dbReference type="Proteomes" id="UP000178240"/>
    </source>
</evidence>
<reference evidence="9 10" key="1">
    <citation type="journal article" date="2016" name="Nat. Commun.">
        <title>Thousands of microbial genomes shed light on interconnected biogeochemical processes in an aquifer system.</title>
        <authorList>
            <person name="Anantharaman K."/>
            <person name="Brown C.T."/>
            <person name="Hug L.A."/>
            <person name="Sharon I."/>
            <person name="Castelle C.J."/>
            <person name="Probst A.J."/>
            <person name="Thomas B.C."/>
            <person name="Singh A."/>
            <person name="Wilkins M.J."/>
            <person name="Karaoz U."/>
            <person name="Brodie E.L."/>
            <person name="Williams K.H."/>
            <person name="Hubbard S.S."/>
            <person name="Banfield J.F."/>
        </authorList>
    </citation>
    <scope>NUCLEOTIDE SEQUENCE [LARGE SCALE GENOMIC DNA]</scope>
</reference>
<keyword evidence="7" id="KW-0812">Transmembrane</keyword>
<dbReference type="Pfam" id="PF01553">
    <property type="entry name" value="Acyltransferase"/>
    <property type="match status" value="1"/>
</dbReference>
<comment type="catalytic activity">
    <reaction evidence="6">
        <text>1'-[1,2-diacyl-sn-glycero-3-phospho],3'-[1-acyl-sn-glycero-3-phospho]-glycerol + a 1,2-diacyl-sn-glycero-3-phosphocholine = a cardiolipin + a 1-acyl-sn-glycero-3-phosphocholine</text>
        <dbReference type="Rhea" id="RHEA:33731"/>
        <dbReference type="ChEBI" id="CHEBI:57643"/>
        <dbReference type="ChEBI" id="CHEBI:58168"/>
        <dbReference type="ChEBI" id="CHEBI:62237"/>
        <dbReference type="ChEBI" id="CHEBI:64743"/>
    </reaction>
    <physiologicalReaction direction="left-to-right" evidence="6">
        <dbReference type="Rhea" id="RHEA:33732"/>
    </physiologicalReaction>
    <physiologicalReaction direction="right-to-left" evidence="6">
        <dbReference type="Rhea" id="RHEA:33733"/>
    </physiologicalReaction>
</comment>
<evidence type="ECO:0000256" key="6">
    <source>
        <dbReference type="ARBA" id="ARBA00047906"/>
    </source>
</evidence>
<protein>
    <recommendedName>
        <fullName evidence="8">Phospholipid/glycerol acyltransferase domain-containing protein</fullName>
    </recommendedName>
</protein>